<reference evidence="1 2" key="1">
    <citation type="journal article" date="2019" name="Int. J. Syst. Evol. Microbiol.">
        <title>The Global Catalogue of Microorganisms (GCM) 10K type strain sequencing project: providing services to taxonomists for standard genome sequencing and annotation.</title>
        <authorList>
            <consortium name="The Broad Institute Genomics Platform"/>
            <consortium name="The Broad Institute Genome Sequencing Center for Infectious Disease"/>
            <person name="Wu L."/>
            <person name="Ma J."/>
        </authorList>
    </citation>
    <scope>NUCLEOTIDE SEQUENCE [LARGE SCALE GENOMIC DNA]</scope>
    <source>
        <strain evidence="1 2">JCM 13250</strain>
    </source>
</reference>
<evidence type="ECO:0000313" key="2">
    <source>
        <dbReference type="Proteomes" id="UP001500218"/>
    </source>
</evidence>
<name>A0ABN2M025_9ACTN</name>
<protein>
    <submittedName>
        <fullName evidence="1">Uncharacterized protein</fullName>
    </submittedName>
</protein>
<dbReference type="EMBL" id="BAAALT010000074">
    <property type="protein sequence ID" value="GAA1804405.1"/>
    <property type="molecule type" value="Genomic_DNA"/>
</dbReference>
<evidence type="ECO:0000313" key="1">
    <source>
        <dbReference type="EMBL" id="GAA1804405.1"/>
    </source>
</evidence>
<keyword evidence="2" id="KW-1185">Reference proteome</keyword>
<accession>A0ABN2M025</accession>
<sequence>MVAVLAVGVLFVAGCTGEPGRPAVGATGPGWVGGLRTPSPVPVDINPSAPPVGDTVPTGVVVDGRELVLYVWHSVQVPWLGAAALDRGTGGLTDWLIGTGRSFNGTGEPGHFGEVRREEVPDGTVIYMGMFRGTVDRIVLAEPDGGSAEAAFTAWSAGDYTIFWARCRAAPIPENTPVGEGRTEPLDPVKYPLVSAFDKSGAALDEVRLRPAATKPRVV</sequence>
<comment type="caution">
    <text evidence="1">The sequence shown here is derived from an EMBL/GenBank/DDBJ whole genome shotgun (WGS) entry which is preliminary data.</text>
</comment>
<proteinExistence type="predicted"/>
<dbReference type="Proteomes" id="UP001500218">
    <property type="component" value="Unassembled WGS sequence"/>
</dbReference>
<organism evidence="1 2">
    <name type="scientific">Luedemannella flava</name>
    <dbReference type="NCBI Taxonomy" id="349316"/>
    <lineage>
        <taxon>Bacteria</taxon>
        <taxon>Bacillati</taxon>
        <taxon>Actinomycetota</taxon>
        <taxon>Actinomycetes</taxon>
        <taxon>Micromonosporales</taxon>
        <taxon>Micromonosporaceae</taxon>
        <taxon>Luedemannella</taxon>
    </lineage>
</organism>
<gene>
    <name evidence="1" type="ORF">GCM10009682_27610</name>
</gene>